<organism evidence="3 4">
    <name type="scientific">Planktothrix mougeotii LEGE 06226</name>
    <dbReference type="NCBI Taxonomy" id="1828728"/>
    <lineage>
        <taxon>Bacteria</taxon>
        <taxon>Bacillati</taxon>
        <taxon>Cyanobacteriota</taxon>
        <taxon>Cyanophyceae</taxon>
        <taxon>Oscillatoriophycideae</taxon>
        <taxon>Oscillatoriales</taxon>
        <taxon>Microcoleaceae</taxon>
        <taxon>Planktothrix</taxon>
    </lineage>
</organism>
<sequence>MNLAEGVQFVAFGLLSVMIIGTALGVVLLTNIVYSAFLLGGVFISIAGLYLLLNADFVAAAQVLIYVGSVNVLILFGIMLVNKRETFKELPLSWLRKGSTAVVCVGLFALLGTMVLSTSWSITPVVAPVESSIALIGQHFFTDFLLPFELASVFLLMAMVGAIILARRDYIPDVSSTQKTETPVLTLQERPREFVSIGSDRPQDR</sequence>
<keyword evidence="2" id="KW-0874">Quinone</keyword>
<comment type="subcellular location">
    <subcellularLocation>
        <location evidence="2">Cell membrane</location>
        <topology evidence="2">Multi-pass membrane protein</topology>
    </subcellularLocation>
</comment>
<comment type="similarity">
    <text evidence="1 2">Belongs to the complex I subunit 6 family.</text>
</comment>
<gene>
    <name evidence="3" type="ORF">IQ236_14075</name>
</gene>
<name>A0ABR9UD07_9CYAN</name>
<reference evidence="3 4" key="1">
    <citation type="submission" date="2020-10" db="EMBL/GenBank/DDBJ databases">
        <authorList>
            <person name="Castelo-Branco R."/>
            <person name="Eusebio N."/>
            <person name="Adriana R."/>
            <person name="Vieira A."/>
            <person name="Brugerolle De Fraissinette N."/>
            <person name="Rezende De Castro R."/>
            <person name="Schneider M.P."/>
            <person name="Vasconcelos V."/>
            <person name="Leao P.N."/>
        </authorList>
    </citation>
    <scope>NUCLEOTIDE SEQUENCE [LARGE SCALE GENOMIC DNA]</scope>
    <source>
        <strain evidence="3 4">LEGE 06226</strain>
    </source>
</reference>
<protein>
    <recommendedName>
        <fullName evidence="2">NADH-quinone oxidoreductase subunit J</fullName>
        <ecNumber evidence="2">7.1.1.-</ecNumber>
    </recommendedName>
</protein>
<dbReference type="NCBIfam" id="NF005163">
    <property type="entry name" value="PRK06638.1-3"/>
    <property type="match status" value="1"/>
</dbReference>
<keyword evidence="2" id="KW-1133">Transmembrane helix</keyword>
<feature type="transmembrane region" description="Helical" evidence="2">
    <location>
        <begin position="36"/>
        <end position="53"/>
    </location>
</feature>
<accession>A0ABR9UD07</accession>
<keyword evidence="2" id="KW-0812">Transmembrane</keyword>
<dbReference type="InterPro" id="IPR001457">
    <property type="entry name" value="NADH_UbQ/plastoQ_OxRdtase_su6"/>
</dbReference>
<keyword evidence="2" id="KW-0520">NAD</keyword>
<feature type="transmembrane region" description="Helical" evidence="2">
    <location>
        <begin position="144"/>
        <end position="166"/>
    </location>
</feature>
<dbReference type="Pfam" id="PF00499">
    <property type="entry name" value="Oxidored_q3"/>
    <property type="match status" value="1"/>
</dbReference>
<dbReference type="EC" id="7.1.1.-" evidence="2"/>
<dbReference type="RefSeq" id="WP_193869838.1">
    <property type="nucleotide sequence ID" value="NZ_JADEWU010000030.1"/>
</dbReference>
<proteinExistence type="inferred from homology"/>
<dbReference type="EMBL" id="JADEWU010000030">
    <property type="protein sequence ID" value="MBE9144335.1"/>
    <property type="molecule type" value="Genomic_DNA"/>
</dbReference>
<evidence type="ECO:0000256" key="2">
    <source>
        <dbReference type="RuleBase" id="RU004429"/>
    </source>
</evidence>
<comment type="catalytic activity">
    <reaction evidence="2">
        <text>a plastoquinone + NADPH + (n+1) H(+)(in) = a plastoquinol + NADP(+) + n H(+)(out)</text>
        <dbReference type="Rhea" id="RHEA:42612"/>
        <dbReference type="Rhea" id="RHEA-COMP:9561"/>
        <dbReference type="Rhea" id="RHEA-COMP:9562"/>
        <dbReference type="ChEBI" id="CHEBI:15378"/>
        <dbReference type="ChEBI" id="CHEBI:17757"/>
        <dbReference type="ChEBI" id="CHEBI:57783"/>
        <dbReference type="ChEBI" id="CHEBI:58349"/>
        <dbReference type="ChEBI" id="CHEBI:62192"/>
    </reaction>
</comment>
<evidence type="ECO:0000313" key="4">
    <source>
        <dbReference type="Proteomes" id="UP000640725"/>
    </source>
</evidence>
<feature type="transmembrane region" description="Helical" evidence="2">
    <location>
        <begin position="59"/>
        <end position="81"/>
    </location>
</feature>
<dbReference type="GO" id="GO:0016491">
    <property type="term" value="F:oxidoreductase activity"/>
    <property type="evidence" value="ECO:0007669"/>
    <property type="project" value="UniProtKB-KW"/>
</dbReference>
<dbReference type="Proteomes" id="UP000640725">
    <property type="component" value="Unassembled WGS sequence"/>
</dbReference>
<comment type="caution">
    <text evidence="3">The sequence shown here is derived from an EMBL/GenBank/DDBJ whole genome shotgun (WGS) entry which is preliminary data.</text>
</comment>
<keyword evidence="4" id="KW-1185">Reference proteome</keyword>
<evidence type="ECO:0000256" key="1">
    <source>
        <dbReference type="ARBA" id="ARBA00005698"/>
    </source>
</evidence>
<feature type="transmembrane region" description="Helical" evidence="2">
    <location>
        <begin position="6"/>
        <end position="29"/>
    </location>
</feature>
<feature type="transmembrane region" description="Helical" evidence="2">
    <location>
        <begin position="101"/>
        <end position="122"/>
    </location>
</feature>
<evidence type="ECO:0000313" key="3">
    <source>
        <dbReference type="EMBL" id="MBE9144335.1"/>
    </source>
</evidence>
<keyword evidence="2" id="KW-0472">Membrane</keyword>
<dbReference type="InterPro" id="IPR042106">
    <property type="entry name" value="Nuo/plastoQ_OxRdtase_6_NuoJ"/>
</dbReference>
<comment type="catalytic activity">
    <reaction evidence="2">
        <text>a plastoquinone + NADH + (n+1) H(+)(in) = a plastoquinol + NAD(+) + n H(+)(out)</text>
        <dbReference type="Rhea" id="RHEA:42608"/>
        <dbReference type="Rhea" id="RHEA-COMP:9561"/>
        <dbReference type="Rhea" id="RHEA-COMP:9562"/>
        <dbReference type="ChEBI" id="CHEBI:15378"/>
        <dbReference type="ChEBI" id="CHEBI:17757"/>
        <dbReference type="ChEBI" id="CHEBI:57540"/>
        <dbReference type="ChEBI" id="CHEBI:57945"/>
        <dbReference type="ChEBI" id="CHEBI:62192"/>
    </reaction>
</comment>
<dbReference type="PANTHER" id="PTHR33269:SF17">
    <property type="entry name" value="NADH-UBIQUINONE OXIDOREDUCTASE CHAIN 6"/>
    <property type="match status" value="1"/>
</dbReference>
<comment type="function">
    <text evidence="2">NDH-1 shuttles electrons from NADH, via FMN and iron-sulfur (Fe-S) centers, to quinones in the respiratory chain. Couples the redox reaction to proton translocation (for every two electrons transferred, four hydrogen ions are translocated across the cytoplasmic membrane), and thus conserves the redox energy in a proton gradient.</text>
</comment>
<keyword evidence="3" id="KW-0560">Oxidoreductase</keyword>
<keyword evidence="2" id="KW-1003">Cell membrane</keyword>
<dbReference type="PANTHER" id="PTHR33269">
    <property type="entry name" value="NADH-UBIQUINONE OXIDOREDUCTASE CHAIN 6"/>
    <property type="match status" value="1"/>
</dbReference>
<dbReference type="Gene3D" id="1.20.120.1200">
    <property type="entry name" value="NADH-ubiquinone/plastoquinone oxidoreductase chain 6, subunit NuoJ"/>
    <property type="match status" value="1"/>
</dbReference>